<dbReference type="EMBL" id="QFXE01000007">
    <property type="protein sequence ID" value="RDH87002.1"/>
    <property type="molecule type" value="Genomic_DNA"/>
</dbReference>
<evidence type="ECO:0000313" key="1">
    <source>
        <dbReference type="EMBL" id="RDH87002.1"/>
    </source>
</evidence>
<name>A0A370DPY2_9GAMM</name>
<dbReference type="AlphaFoldDB" id="A0A370DPY2"/>
<dbReference type="Proteomes" id="UP000254771">
    <property type="component" value="Unassembled WGS sequence"/>
</dbReference>
<keyword evidence="2" id="KW-1185">Reference proteome</keyword>
<evidence type="ECO:0000313" key="2">
    <source>
        <dbReference type="Proteomes" id="UP000254771"/>
    </source>
</evidence>
<accession>A0A370DPY2</accession>
<proteinExistence type="predicted"/>
<sequence>MLQSQQTALPRQVPSVIEAEALILRTRTRENPYQVDLEPHSYRAISAYASTAESDERAYVSALLGIDEYA</sequence>
<organism evidence="1 2">
    <name type="scientific">endosymbiont of Escarpia spicata</name>
    <dbReference type="NCBI Taxonomy" id="2200908"/>
    <lineage>
        <taxon>Bacteria</taxon>
        <taxon>Pseudomonadati</taxon>
        <taxon>Pseudomonadota</taxon>
        <taxon>Gammaproteobacteria</taxon>
        <taxon>sulfur-oxidizing symbionts</taxon>
    </lineage>
</organism>
<comment type="caution">
    <text evidence="1">The sequence shown here is derived from an EMBL/GenBank/DDBJ whole genome shotgun (WGS) entry which is preliminary data.</text>
</comment>
<gene>
    <name evidence="1" type="ORF">DIZ78_05770</name>
</gene>
<reference evidence="1 2" key="1">
    <citation type="journal article" date="2018" name="ISME J.">
        <title>Endosymbiont genomes yield clues of tubeworm success.</title>
        <authorList>
            <person name="Li Y."/>
            <person name="Liles M.R."/>
            <person name="Halanych K.M."/>
        </authorList>
    </citation>
    <scope>NUCLEOTIDE SEQUENCE [LARGE SCALE GENOMIC DNA]</scope>
    <source>
        <strain evidence="1">A1462</strain>
    </source>
</reference>
<protein>
    <submittedName>
        <fullName evidence="1">Endoglucanase</fullName>
    </submittedName>
</protein>